<keyword evidence="2" id="KW-1185">Reference proteome</keyword>
<feature type="compositionally biased region" description="Acidic residues" evidence="1">
    <location>
        <begin position="85"/>
        <end position="100"/>
    </location>
</feature>
<evidence type="ECO:0000256" key="1">
    <source>
        <dbReference type="SAM" id="MobiDB-lite"/>
    </source>
</evidence>
<evidence type="ECO:0000313" key="3">
    <source>
        <dbReference type="WBParaSite" id="GPLIN_000354500"/>
    </source>
</evidence>
<sequence>MKKNRLANTSMASTMKSEAAFDDVRALGATASAASDSLQSQQGHSIDWKSYAALFSSPSGADLVAAMLSSAAAVGPTKQRGEEGGNGEEIEEEEEDDDEMVNGGETLTTERTMEEMVEEGEEREKQMAL</sequence>
<proteinExistence type="predicted"/>
<name>A0A183BSF9_GLOPA</name>
<feature type="region of interest" description="Disordered" evidence="1">
    <location>
        <begin position="72"/>
        <end position="129"/>
    </location>
</feature>
<evidence type="ECO:0000313" key="2">
    <source>
        <dbReference type="Proteomes" id="UP000050741"/>
    </source>
</evidence>
<dbReference type="Proteomes" id="UP000050741">
    <property type="component" value="Unassembled WGS sequence"/>
</dbReference>
<reference evidence="2" key="1">
    <citation type="submission" date="2013-12" db="EMBL/GenBank/DDBJ databases">
        <authorList>
            <person name="Aslett M."/>
        </authorList>
    </citation>
    <scope>NUCLEOTIDE SEQUENCE [LARGE SCALE GENOMIC DNA]</scope>
    <source>
        <strain evidence="2">Lindley</strain>
    </source>
</reference>
<reference evidence="2" key="2">
    <citation type="submission" date="2014-05" db="EMBL/GenBank/DDBJ databases">
        <title>The genome and life-stage specific transcriptomes of Globodera pallida elucidate key aspects of plant parasitism by a cyst nematode.</title>
        <authorList>
            <person name="Cotton J.A."/>
            <person name="Lilley C.J."/>
            <person name="Jones L.M."/>
            <person name="Kikuchi T."/>
            <person name="Reid A.J."/>
            <person name="Thorpe P."/>
            <person name="Tsai I.J."/>
            <person name="Beasley H."/>
            <person name="Blok V."/>
            <person name="Cock P.J.A."/>
            <person name="Van den Akker S.E."/>
            <person name="Holroyd N."/>
            <person name="Hunt M."/>
            <person name="Mantelin S."/>
            <person name="Naghra H."/>
            <person name="Pain A."/>
            <person name="Palomares-Rius J.E."/>
            <person name="Zarowiecki M."/>
            <person name="Berriman M."/>
            <person name="Jones J.T."/>
            <person name="Urwin P.E."/>
        </authorList>
    </citation>
    <scope>NUCLEOTIDE SEQUENCE [LARGE SCALE GENOMIC DNA]</scope>
    <source>
        <strain evidence="2">Lindley</strain>
    </source>
</reference>
<dbReference type="WBParaSite" id="GPLIN_000354500">
    <property type="protein sequence ID" value="GPLIN_000354500"/>
    <property type="gene ID" value="GPLIN_000354500"/>
</dbReference>
<protein>
    <submittedName>
        <fullName evidence="3">Uncharacterized protein</fullName>
    </submittedName>
</protein>
<feature type="compositionally biased region" description="Low complexity" evidence="1">
    <location>
        <begin position="101"/>
        <end position="110"/>
    </location>
</feature>
<reference evidence="3" key="3">
    <citation type="submission" date="2016-06" db="UniProtKB">
        <authorList>
            <consortium name="WormBaseParasite"/>
        </authorList>
    </citation>
    <scope>IDENTIFICATION</scope>
</reference>
<dbReference type="AlphaFoldDB" id="A0A183BSF9"/>
<organism evidence="2 3">
    <name type="scientific">Globodera pallida</name>
    <name type="common">Potato cyst nematode worm</name>
    <name type="synonym">Heterodera pallida</name>
    <dbReference type="NCBI Taxonomy" id="36090"/>
    <lineage>
        <taxon>Eukaryota</taxon>
        <taxon>Metazoa</taxon>
        <taxon>Ecdysozoa</taxon>
        <taxon>Nematoda</taxon>
        <taxon>Chromadorea</taxon>
        <taxon>Rhabditida</taxon>
        <taxon>Tylenchina</taxon>
        <taxon>Tylenchomorpha</taxon>
        <taxon>Tylenchoidea</taxon>
        <taxon>Heteroderidae</taxon>
        <taxon>Heteroderinae</taxon>
        <taxon>Globodera</taxon>
    </lineage>
</organism>
<accession>A0A183BSF9</accession>